<keyword evidence="2" id="KW-0472">Membrane</keyword>
<evidence type="ECO:0000256" key="1">
    <source>
        <dbReference type="SAM" id="MobiDB-lite"/>
    </source>
</evidence>
<name>A0ABU7KUT2_9ACTN</name>
<keyword evidence="2" id="KW-0812">Transmembrane</keyword>
<proteinExistence type="predicted"/>
<comment type="caution">
    <text evidence="3">The sequence shown here is derived from an EMBL/GenBank/DDBJ whole genome shotgun (WGS) entry which is preliminary data.</text>
</comment>
<dbReference type="RefSeq" id="WP_330160005.1">
    <property type="nucleotide sequence ID" value="NZ_BAAAJA010000034.1"/>
</dbReference>
<dbReference type="Proteomes" id="UP001348641">
    <property type="component" value="Unassembled WGS sequence"/>
</dbReference>
<feature type="compositionally biased region" description="Basic and acidic residues" evidence="1">
    <location>
        <begin position="55"/>
        <end position="67"/>
    </location>
</feature>
<sequence length="117" mass="13133">MPRGHRSPRTALTSHTPGPTREQQLLDQMRGNPRVAYRIEHGALPHWMRVAEERRAQRERPPVRPDVPEAGPVSAEGGRHRRPRARRVRWSGRRALSYGAAVAGGVLLGQVVAMSPW</sequence>
<gene>
    <name evidence="3" type="ORF">Q8A49_21225</name>
</gene>
<feature type="compositionally biased region" description="Polar residues" evidence="1">
    <location>
        <begin position="10"/>
        <end position="23"/>
    </location>
</feature>
<evidence type="ECO:0000313" key="3">
    <source>
        <dbReference type="EMBL" id="MEE2053029.1"/>
    </source>
</evidence>
<protein>
    <submittedName>
        <fullName evidence="3">Uncharacterized protein</fullName>
    </submittedName>
</protein>
<keyword evidence="2" id="KW-1133">Transmembrane helix</keyword>
<evidence type="ECO:0000256" key="2">
    <source>
        <dbReference type="SAM" id="Phobius"/>
    </source>
</evidence>
<reference evidence="3 4" key="1">
    <citation type="submission" date="2023-07" db="EMBL/GenBank/DDBJ databases">
        <authorList>
            <person name="Girao M."/>
            <person name="Carvalho M.F."/>
        </authorList>
    </citation>
    <scope>NUCLEOTIDE SEQUENCE [LARGE SCALE GENOMIC DNA]</scope>
    <source>
        <strain evidence="3 4">66/93</strain>
    </source>
</reference>
<accession>A0ABU7KUT2</accession>
<evidence type="ECO:0000313" key="4">
    <source>
        <dbReference type="Proteomes" id="UP001348641"/>
    </source>
</evidence>
<organism evidence="3 4">
    <name type="scientific">Nocardiopsis tropica</name>
    <dbReference type="NCBI Taxonomy" id="109330"/>
    <lineage>
        <taxon>Bacteria</taxon>
        <taxon>Bacillati</taxon>
        <taxon>Actinomycetota</taxon>
        <taxon>Actinomycetes</taxon>
        <taxon>Streptosporangiales</taxon>
        <taxon>Nocardiopsidaceae</taxon>
        <taxon>Nocardiopsis</taxon>
    </lineage>
</organism>
<feature type="transmembrane region" description="Helical" evidence="2">
    <location>
        <begin position="95"/>
        <end position="113"/>
    </location>
</feature>
<feature type="region of interest" description="Disordered" evidence="1">
    <location>
        <begin position="55"/>
        <end position="87"/>
    </location>
</feature>
<feature type="region of interest" description="Disordered" evidence="1">
    <location>
        <begin position="1"/>
        <end position="23"/>
    </location>
</feature>
<dbReference type="EMBL" id="JAUUCC010000059">
    <property type="protein sequence ID" value="MEE2053029.1"/>
    <property type="molecule type" value="Genomic_DNA"/>
</dbReference>